<keyword evidence="4" id="KW-0808">Transferase</keyword>
<dbReference type="PANTHER" id="PTHR24346">
    <property type="entry name" value="MAP/MICROTUBULE AFFINITY-REGULATING KINASE"/>
    <property type="match status" value="1"/>
</dbReference>
<evidence type="ECO:0000259" key="3">
    <source>
        <dbReference type="PROSITE" id="PS50011"/>
    </source>
</evidence>
<dbReference type="InterPro" id="IPR008271">
    <property type="entry name" value="Ser/Thr_kinase_AS"/>
</dbReference>
<evidence type="ECO:0000256" key="2">
    <source>
        <dbReference type="ARBA" id="ARBA00022840"/>
    </source>
</evidence>
<keyword evidence="4" id="KW-0418">Kinase</keyword>
<keyword evidence="2" id="KW-0067">ATP-binding</keyword>
<keyword evidence="1" id="KW-0547">Nucleotide-binding</keyword>
<reference evidence="4" key="1">
    <citation type="submission" date="2015-07" db="EMBL/GenBank/DDBJ databases">
        <title>Adaptation to a free-living lifestyle via gene acquisitions in the diplomonad Trepomonas sp. PC1.</title>
        <authorList>
            <person name="Xu F."/>
            <person name="Jerlstrom-Hultqvist J."/>
            <person name="Kolisko M."/>
            <person name="Simpson A.G.B."/>
            <person name="Roger A.J."/>
            <person name="Svard S.G."/>
            <person name="Andersson J.O."/>
        </authorList>
    </citation>
    <scope>NUCLEOTIDE SEQUENCE</scope>
    <source>
        <strain evidence="4">PC1</strain>
    </source>
</reference>
<dbReference type="GO" id="GO:0004674">
    <property type="term" value="F:protein serine/threonine kinase activity"/>
    <property type="evidence" value="ECO:0007669"/>
    <property type="project" value="TreeGrafter"/>
</dbReference>
<dbReference type="Pfam" id="PF00069">
    <property type="entry name" value="Pkinase"/>
    <property type="match status" value="2"/>
</dbReference>
<dbReference type="PROSITE" id="PS50011">
    <property type="entry name" value="PROTEIN_KINASE_DOM"/>
    <property type="match status" value="2"/>
</dbReference>
<dbReference type="SMART" id="SM00220">
    <property type="entry name" value="S_TKc"/>
    <property type="match status" value="1"/>
</dbReference>
<dbReference type="SUPFAM" id="SSF56112">
    <property type="entry name" value="Protein kinase-like (PK-like)"/>
    <property type="match status" value="2"/>
</dbReference>
<feature type="domain" description="Protein kinase" evidence="3">
    <location>
        <begin position="3"/>
        <end position="289"/>
    </location>
</feature>
<protein>
    <submittedName>
        <fullName evidence="4">Kinase, NEK</fullName>
    </submittedName>
</protein>
<dbReference type="GO" id="GO:0005524">
    <property type="term" value="F:ATP binding"/>
    <property type="evidence" value="ECO:0007669"/>
    <property type="project" value="UniProtKB-KW"/>
</dbReference>
<gene>
    <name evidence="4" type="ORF">TPC1_17166</name>
</gene>
<dbReference type="EMBL" id="GDID01005338">
    <property type="protein sequence ID" value="JAP91268.1"/>
    <property type="molecule type" value="Transcribed_RNA"/>
</dbReference>
<organism evidence="4">
    <name type="scientific">Trepomonas sp. PC1</name>
    <dbReference type="NCBI Taxonomy" id="1076344"/>
    <lineage>
        <taxon>Eukaryota</taxon>
        <taxon>Metamonada</taxon>
        <taxon>Diplomonadida</taxon>
        <taxon>Hexamitidae</taxon>
        <taxon>Hexamitinae</taxon>
        <taxon>Trepomonas</taxon>
    </lineage>
</organism>
<evidence type="ECO:0000256" key="1">
    <source>
        <dbReference type="ARBA" id="ARBA00022741"/>
    </source>
</evidence>
<proteinExistence type="predicted"/>
<dbReference type="PROSITE" id="PS00108">
    <property type="entry name" value="PROTEIN_KINASE_ST"/>
    <property type="match status" value="1"/>
</dbReference>
<name>A0A146K4E0_9EUKA</name>
<feature type="non-terminal residue" evidence="4">
    <location>
        <position position="611"/>
    </location>
</feature>
<dbReference type="InterPro" id="IPR011009">
    <property type="entry name" value="Kinase-like_dom_sf"/>
</dbReference>
<dbReference type="AlphaFoldDB" id="A0A146K4E0"/>
<accession>A0A146K4E0</accession>
<dbReference type="PANTHER" id="PTHR24346:SF30">
    <property type="entry name" value="MATERNAL EMBRYONIC LEUCINE ZIPPER KINASE"/>
    <property type="match status" value="1"/>
</dbReference>
<dbReference type="GO" id="GO:0005737">
    <property type="term" value="C:cytoplasm"/>
    <property type="evidence" value="ECO:0007669"/>
    <property type="project" value="TreeGrafter"/>
</dbReference>
<evidence type="ECO:0000313" key="4">
    <source>
        <dbReference type="EMBL" id="JAP91268.1"/>
    </source>
</evidence>
<dbReference type="GO" id="GO:0035556">
    <property type="term" value="P:intracellular signal transduction"/>
    <property type="evidence" value="ECO:0007669"/>
    <property type="project" value="TreeGrafter"/>
</dbReference>
<dbReference type="Gene3D" id="1.10.510.10">
    <property type="entry name" value="Transferase(Phosphotransferase) domain 1"/>
    <property type="match status" value="2"/>
</dbReference>
<feature type="domain" description="Protein kinase" evidence="3">
    <location>
        <begin position="305"/>
        <end position="611"/>
    </location>
</feature>
<dbReference type="InterPro" id="IPR000719">
    <property type="entry name" value="Prot_kinase_dom"/>
</dbReference>
<sequence length="611" mass="72288">MNIKVLRNLKTNYFDVFLMLDLRGQKAQIKIIKCSTHHEELFREYQFQKQLCESNSDMKNQHIIPCGEFYQFEKFSGFEMQYANHQDLESFIDSHKQTIEDEPNKGEKKTGRKNRLHTTIVRQFFWQLLLAIGHLHENKLCHCDIKPQNILIHHQQQKAEEKYQKFKIFLCDFGSVQQFGSEDTVNTTMPFAPPEWFKNQAWTDKSDVYQLGLVLYYMFAGEWPYDIYSDSRREIIVKGDFQILNDEMKIQHKESSSIVQLISSMLANNPDDRPTIKQIHQNPKYRSFFYAQQMEKMKHEKVQFLKTELKTSQGIMSKFHSFDILNRQYNIIMNPVVHGDILSMILESQANEQKQMHFASIQFIETFEEIDYYQKTLDIQVKCESPYCTKLNKASLDVRQLLVLQEFKKKSCRLEQYLAKQPTISIAQRQLILAQLLIALDKIHCLGCAFNQLNPYTIYKDKLNLSVLAEESFQQMQNQLLNVRLFDFKYTTTQEIPQFVQLWDAYPNYLSPIQKQSQRISSPANDIWALGMLAFQLVTQQVPVFDKCDETEFDSHETILQRMNCDQMTLEIFNSIRFYKNITVQQIMDLENVQKVCAQLRRDFAVQQSIQ</sequence>
<dbReference type="CDD" id="cd00180">
    <property type="entry name" value="PKc"/>
    <property type="match status" value="1"/>
</dbReference>